<dbReference type="Gene3D" id="3.90.1720.10">
    <property type="entry name" value="endopeptidase domain like (from Nostoc punctiforme)"/>
    <property type="match status" value="1"/>
</dbReference>
<comment type="caution">
    <text evidence="1">The sequence shown here is derived from an EMBL/GenBank/DDBJ whole genome shotgun (WGS) entry which is preliminary data.</text>
</comment>
<dbReference type="SUPFAM" id="SSF54001">
    <property type="entry name" value="Cysteine proteinases"/>
    <property type="match status" value="1"/>
</dbReference>
<dbReference type="InterPro" id="IPR024453">
    <property type="entry name" value="Peptidase_C92"/>
</dbReference>
<dbReference type="Proteomes" id="UP000253759">
    <property type="component" value="Unassembled WGS sequence"/>
</dbReference>
<proteinExistence type="predicted"/>
<dbReference type="InterPro" id="IPR038765">
    <property type="entry name" value="Papain-like_cys_pep_sf"/>
</dbReference>
<dbReference type="RefSeq" id="WP_114646419.1">
    <property type="nucleotide sequence ID" value="NZ_QQNH01000018.1"/>
</dbReference>
<protein>
    <submittedName>
        <fullName evidence="1">Peptidoglycan peptidase</fullName>
    </submittedName>
</protein>
<name>A0A369W0X4_9HYPH</name>
<reference evidence="2" key="1">
    <citation type="submission" date="2018-07" db="EMBL/GenBank/DDBJ databases">
        <authorList>
            <person name="Liu B.-T."/>
            <person name="Du Z."/>
        </authorList>
    </citation>
    <scope>NUCLEOTIDE SEQUENCE [LARGE SCALE GENOMIC DNA]</scope>
    <source>
        <strain evidence="2">XYN52</strain>
    </source>
</reference>
<dbReference type="AlphaFoldDB" id="A0A369W0X4"/>
<accession>A0A369W0X4</accession>
<dbReference type="Pfam" id="PF05708">
    <property type="entry name" value="Peptidase_C92"/>
    <property type="match status" value="1"/>
</dbReference>
<gene>
    <name evidence="1" type="ORF">DVH29_11990</name>
</gene>
<dbReference type="OrthoDB" id="195541at2"/>
<keyword evidence="2" id="KW-1185">Reference proteome</keyword>
<evidence type="ECO:0000313" key="1">
    <source>
        <dbReference type="EMBL" id="RDE08324.1"/>
    </source>
</evidence>
<sequence>MGSILRLIGLCVILVGLAGATAAVEDFSDWRAGDLVFFESRTPQAHAIRVATGSRYTHMGIVDSDGEGFSVLEAGAVVTETPLADFIARGVGGDYAVYRIADLAEKDAAKALEAARTYLGLPYDHFFRLDADAIYCSELPYYAFGVVGTDLGDVERLGDLDIDTPEGREIFLSRWQDHPDCLAEGLDREGCWALVQRQEIITPISIARDPGVALVFSTFDDQ</sequence>
<evidence type="ECO:0000313" key="2">
    <source>
        <dbReference type="Proteomes" id="UP000253759"/>
    </source>
</evidence>
<dbReference type="EMBL" id="QQNH01000018">
    <property type="protein sequence ID" value="RDE08324.1"/>
    <property type="molecule type" value="Genomic_DNA"/>
</dbReference>
<organism evidence="1 2">
    <name type="scientific">Pelagibacterium lacus</name>
    <dbReference type="NCBI Taxonomy" id="2282655"/>
    <lineage>
        <taxon>Bacteria</taxon>
        <taxon>Pseudomonadati</taxon>
        <taxon>Pseudomonadota</taxon>
        <taxon>Alphaproteobacteria</taxon>
        <taxon>Hyphomicrobiales</taxon>
        <taxon>Devosiaceae</taxon>
        <taxon>Pelagibacterium</taxon>
    </lineage>
</organism>